<dbReference type="EMBL" id="MRZV01000420">
    <property type="protein sequence ID" value="PIK50393.1"/>
    <property type="molecule type" value="Genomic_DNA"/>
</dbReference>
<protein>
    <submittedName>
        <fullName evidence="2">Putative GRB2-associated-binding protein 1 isoform X2</fullName>
    </submittedName>
</protein>
<feature type="region of interest" description="Disordered" evidence="1">
    <location>
        <begin position="369"/>
        <end position="504"/>
    </location>
</feature>
<evidence type="ECO:0000256" key="1">
    <source>
        <dbReference type="SAM" id="MobiDB-lite"/>
    </source>
</evidence>
<feature type="compositionally biased region" description="Basic and acidic residues" evidence="1">
    <location>
        <begin position="59"/>
        <end position="71"/>
    </location>
</feature>
<keyword evidence="3" id="KW-1185">Reference proteome</keyword>
<dbReference type="AlphaFoldDB" id="A0A2G8KQW1"/>
<feature type="compositionally biased region" description="Polar residues" evidence="1">
    <location>
        <begin position="267"/>
        <end position="277"/>
    </location>
</feature>
<feature type="compositionally biased region" description="Low complexity" evidence="1">
    <location>
        <begin position="415"/>
        <end position="425"/>
    </location>
</feature>
<feature type="region of interest" description="Disordered" evidence="1">
    <location>
        <begin position="40"/>
        <end position="101"/>
    </location>
</feature>
<dbReference type="OrthoDB" id="10064445at2759"/>
<sequence>MSEPVRMLDRPTVAPGNEVYDVPPVKPSLLQSIYENHRTSAVKDPLSSRFEQEMSQVQDEMRKDSGDELESRTLPARTLVPQSNYDFVPPPRRPSMEPEMESVYDVPPVKQQLVKPMVPERTYPASCIYDIPSALTNDESIYDIPPGPMPVEPPPGLDDAFVSKPLPASDSTDELAKSLEQISMRNAEKNFAEEQTQDSIYDVPPVLRKENPFSPSRPPVSSPQNAPPRPPKPPNLEGPPLDRGPLNPPIDFADEGFDDTYVGSPGVNDTSGLSNGHSAAGHQPAPQGHHWLNHTVPTPRKYLNVRDSSSSKPSSVPTSHPHPMPSPTGYLLMQGPNSPSNVFQYPDENYMTMEGSPEQAKRGPELYTAMNGNQPPPLPRMSTTSPVAVFSEEREEKEIFPPPVDRSSKPGRPKTGSSTTSIGSTKLASDSRGLSDSYYATDPDLGIPTRNSRTKSFSREGRHRLTNSPRGTPTMIRSNTVQYPSGSKPSLTHQSASVGEFSSSDIGEMSQDTYMLHENFIGERQSPDFPSSPRMKDKDKIEYLEIAHDEESATSPPPSKPSKDNNVEYITIDSEKTKALETIQQNREKSYKGS</sequence>
<gene>
    <name evidence="2" type="ORF">BSL78_12717</name>
</gene>
<dbReference type="Proteomes" id="UP000230750">
    <property type="component" value="Unassembled WGS sequence"/>
</dbReference>
<feature type="compositionally biased region" description="Polar residues" evidence="1">
    <location>
        <begin position="466"/>
        <end position="504"/>
    </location>
</feature>
<feature type="compositionally biased region" description="Pro residues" evidence="1">
    <location>
        <begin position="145"/>
        <end position="156"/>
    </location>
</feature>
<evidence type="ECO:0000313" key="3">
    <source>
        <dbReference type="Proteomes" id="UP000230750"/>
    </source>
</evidence>
<reference evidence="2 3" key="1">
    <citation type="journal article" date="2017" name="PLoS Biol.">
        <title>The sea cucumber genome provides insights into morphological evolution and visceral regeneration.</title>
        <authorList>
            <person name="Zhang X."/>
            <person name="Sun L."/>
            <person name="Yuan J."/>
            <person name="Sun Y."/>
            <person name="Gao Y."/>
            <person name="Zhang L."/>
            <person name="Li S."/>
            <person name="Dai H."/>
            <person name="Hamel J.F."/>
            <person name="Liu C."/>
            <person name="Yu Y."/>
            <person name="Liu S."/>
            <person name="Lin W."/>
            <person name="Guo K."/>
            <person name="Jin S."/>
            <person name="Xu P."/>
            <person name="Storey K.B."/>
            <person name="Huan P."/>
            <person name="Zhang T."/>
            <person name="Zhou Y."/>
            <person name="Zhang J."/>
            <person name="Lin C."/>
            <person name="Li X."/>
            <person name="Xing L."/>
            <person name="Huo D."/>
            <person name="Sun M."/>
            <person name="Wang L."/>
            <person name="Mercier A."/>
            <person name="Li F."/>
            <person name="Yang H."/>
            <person name="Xiang J."/>
        </authorList>
    </citation>
    <scope>NUCLEOTIDE SEQUENCE [LARGE SCALE GENOMIC DNA]</scope>
    <source>
        <strain evidence="2">Shaxun</strain>
        <tissue evidence="2">Muscle</tissue>
    </source>
</reference>
<name>A0A2G8KQW1_STIJA</name>
<feature type="region of interest" description="Disordered" evidence="1">
    <location>
        <begin position="188"/>
        <end position="347"/>
    </location>
</feature>
<proteinExistence type="predicted"/>
<evidence type="ECO:0000313" key="2">
    <source>
        <dbReference type="EMBL" id="PIK50393.1"/>
    </source>
</evidence>
<feature type="region of interest" description="Disordered" evidence="1">
    <location>
        <begin position="522"/>
        <end position="567"/>
    </location>
</feature>
<feature type="compositionally biased region" description="Basic and acidic residues" evidence="1">
    <location>
        <begin position="534"/>
        <end position="551"/>
    </location>
</feature>
<comment type="caution">
    <text evidence="2">The sequence shown here is derived from an EMBL/GenBank/DDBJ whole genome shotgun (WGS) entry which is preliminary data.</text>
</comment>
<accession>A0A2G8KQW1</accession>
<feature type="compositionally biased region" description="Pro residues" evidence="1">
    <location>
        <begin position="215"/>
        <end position="237"/>
    </location>
</feature>
<organism evidence="2 3">
    <name type="scientific">Stichopus japonicus</name>
    <name type="common">Sea cucumber</name>
    <dbReference type="NCBI Taxonomy" id="307972"/>
    <lineage>
        <taxon>Eukaryota</taxon>
        <taxon>Metazoa</taxon>
        <taxon>Echinodermata</taxon>
        <taxon>Eleutherozoa</taxon>
        <taxon>Echinozoa</taxon>
        <taxon>Holothuroidea</taxon>
        <taxon>Aspidochirotacea</taxon>
        <taxon>Aspidochirotida</taxon>
        <taxon>Stichopodidae</taxon>
        <taxon>Apostichopus</taxon>
    </lineage>
</organism>
<feature type="region of interest" description="Disordered" evidence="1">
    <location>
        <begin position="145"/>
        <end position="175"/>
    </location>
</feature>
<feature type="compositionally biased region" description="Low complexity" evidence="1">
    <location>
        <begin position="308"/>
        <end position="319"/>
    </location>
</feature>